<dbReference type="GO" id="GO:0051642">
    <property type="term" value="P:centrosome localization"/>
    <property type="evidence" value="ECO:0007669"/>
    <property type="project" value="TreeGrafter"/>
</dbReference>
<evidence type="ECO:0000313" key="16">
    <source>
        <dbReference type="WBParaSite" id="ASIM_0001132201-mRNA-1"/>
    </source>
</evidence>
<feature type="compositionally biased region" description="Low complexity" evidence="13">
    <location>
        <begin position="734"/>
        <end position="770"/>
    </location>
</feature>
<evidence type="ECO:0000256" key="7">
    <source>
        <dbReference type="ARBA" id="ARBA00023242"/>
    </source>
</evidence>
<evidence type="ECO:0000256" key="10">
    <source>
        <dbReference type="ARBA" id="ARBA00032585"/>
    </source>
</evidence>
<evidence type="ECO:0000256" key="5">
    <source>
        <dbReference type="ARBA" id="ARBA00022618"/>
    </source>
</evidence>
<evidence type="ECO:0000256" key="13">
    <source>
        <dbReference type="SAM" id="MobiDB-lite"/>
    </source>
</evidence>
<keyword evidence="7" id="KW-0539">Nucleus</keyword>
<evidence type="ECO:0000256" key="9">
    <source>
        <dbReference type="ARBA" id="ARBA00030658"/>
    </source>
</evidence>
<name>A0A158PN90_ANISI</name>
<evidence type="ECO:0000256" key="8">
    <source>
        <dbReference type="ARBA" id="ARBA00023306"/>
    </source>
</evidence>
<protein>
    <recommendedName>
        <fullName evidence="3">Protein asunder</fullName>
    </recommendedName>
    <alternativeName>
        <fullName evidence="10">Cell cycle regulator Mat89Bb</fullName>
    </alternativeName>
    <alternativeName>
        <fullName evidence="9">Set apart in position or space protein</fullName>
    </alternativeName>
</protein>
<keyword evidence="4" id="KW-0963">Cytoplasm</keyword>
<evidence type="ECO:0000256" key="2">
    <source>
        <dbReference type="ARBA" id="ARBA00004556"/>
    </source>
</evidence>
<dbReference type="GO" id="GO:0032039">
    <property type="term" value="C:integrator complex"/>
    <property type="evidence" value="ECO:0007669"/>
    <property type="project" value="TreeGrafter"/>
</dbReference>
<gene>
    <name evidence="14" type="ORF">ASIM_LOCUS10880</name>
</gene>
<dbReference type="Proteomes" id="UP000267096">
    <property type="component" value="Unassembled WGS sequence"/>
</dbReference>
<dbReference type="OrthoDB" id="5844105at2759"/>
<feature type="region of interest" description="Disordered" evidence="13">
    <location>
        <begin position="578"/>
        <end position="597"/>
    </location>
</feature>
<dbReference type="PANTHER" id="PTHR12955">
    <property type="entry name" value="SARCOMA ANTIGEN NY-SAR-95-RELATED"/>
    <property type="match status" value="1"/>
</dbReference>
<feature type="compositionally biased region" description="Low complexity" evidence="13">
    <location>
        <begin position="194"/>
        <end position="207"/>
    </location>
</feature>
<dbReference type="GO" id="GO:0048471">
    <property type="term" value="C:perinuclear region of cytoplasm"/>
    <property type="evidence" value="ECO:0007669"/>
    <property type="project" value="UniProtKB-SubCell"/>
</dbReference>
<feature type="region of interest" description="Disordered" evidence="13">
    <location>
        <begin position="187"/>
        <end position="207"/>
    </location>
</feature>
<dbReference type="WBParaSite" id="ASIM_0001132201-mRNA-1">
    <property type="protein sequence ID" value="ASIM_0001132201-mRNA-1"/>
    <property type="gene ID" value="ASIM_0001132201"/>
</dbReference>
<evidence type="ECO:0000256" key="11">
    <source>
        <dbReference type="ARBA" id="ARBA00061603"/>
    </source>
</evidence>
<comment type="subcellular location">
    <subcellularLocation>
        <location evidence="2">Cytoplasm</location>
        <location evidence="2">Perinuclear region</location>
    </subcellularLocation>
    <subcellularLocation>
        <location evidence="1">Nucleus</location>
    </subcellularLocation>
</comment>
<evidence type="ECO:0000256" key="12">
    <source>
        <dbReference type="ARBA" id="ARBA00065185"/>
    </source>
</evidence>
<sequence length="838" mass="94365">MSRSPSSAARAVSDHVDPLSALWAADESLVPRNFSIEPEHKTVIVLDHSPNFAASSKNCMEIMVKDSSTSQLRLGSVVEKSLWTCATECAIEFRRIVDEIYPDGSRLIRFVISDFVARFLTSAWGCKLVEQDKLFQLLSGCEVPDAKADTLSCSIINGISMAVEAISELSDLQKKYIQIFQRINPNVNHNNGGTPNKSTTSPSATPTTLTTIKRNSFNAIQKLKIEPTPENKKFRMNRLESMKKKFNYALRNWLVRDEESMKNCMRNAGSVVVFTTLQSDEDVTMIVKHLTEEITSRNKIINALDGDKKFVHLFAYSTDHVFAPISHVNLYVISLHPVGVLKGDAISIPQQKPLAKVNEYVSCSVLRSEANESLTPMVHGVILEHYKLASTTVTSIPMKEEAQQGQSANYDVEIFHPRRSHRLLQEMKLIGNESKLRTRSACGAYDTIKLSWTTPNAKTKWDQFSYSVSALPISPASLHSRPSVCLTSYLLTNRNVMLEVLTQDVHPPCAVSSNVGQKLVSHLLICHAGRIYLHTVHIGEHSILNDAKLSNKVKFKKASAMRVSDFATLMKESQLSYTSPSEENVANNSSSPSQSYNERARKHLRRITRYWPIKLCDSFIYNIPMRFEPLLSTIRKSELSTNDVNRCRECICALIASRDSKEPFTAKTIKCNKLKNPGNKDEQFRVACDELLNHLHNYVNHSERHLEVFNMFLQISGLDRAVNMSIADVNLTDQVSSSTPPVTQPSIRSVESPSSSPSDSYRSMSRSNSPLPKKPRKNIHMWSLNEVINVAELFNERYLKESWSRWQDFVGREQAGSKAAHLYPNLDLSKSHRKGDNE</sequence>
<evidence type="ECO:0000313" key="15">
    <source>
        <dbReference type="Proteomes" id="UP000267096"/>
    </source>
</evidence>
<proteinExistence type="inferred from homology"/>
<reference evidence="16" key="1">
    <citation type="submission" date="2016-04" db="UniProtKB">
        <authorList>
            <consortium name="WormBaseParasite"/>
        </authorList>
    </citation>
    <scope>IDENTIFICATION</scope>
</reference>
<accession>A0A158PN90</accession>
<dbReference type="InterPro" id="IPR019355">
    <property type="entry name" value="Cell_cycle_regulator_Mat89Bb"/>
</dbReference>
<feature type="region of interest" description="Disordered" evidence="13">
    <location>
        <begin position="734"/>
        <end position="776"/>
    </location>
</feature>
<comment type="similarity">
    <text evidence="11">Belongs to the Integrator subunit 13 family.</text>
</comment>
<evidence type="ECO:0000313" key="14">
    <source>
        <dbReference type="EMBL" id="VDK43860.1"/>
    </source>
</evidence>
<keyword evidence="6" id="KW-0498">Mitosis</keyword>
<organism evidence="16">
    <name type="scientific">Anisakis simplex</name>
    <name type="common">Herring worm</name>
    <dbReference type="NCBI Taxonomy" id="6269"/>
    <lineage>
        <taxon>Eukaryota</taxon>
        <taxon>Metazoa</taxon>
        <taxon>Ecdysozoa</taxon>
        <taxon>Nematoda</taxon>
        <taxon>Chromadorea</taxon>
        <taxon>Rhabditida</taxon>
        <taxon>Spirurina</taxon>
        <taxon>Ascaridomorpha</taxon>
        <taxon>Ascaridoidea</taxon>
        <taxon>Anisakidae</taxon>
        <taxon>Anisakis</taxon>
        <taxon>Anisakis simplex complex</taxon>
    </lineage>
</organism>
<evidence type="ECO:0000256" key="6">
    <source>
        <dbReference type="ARBA" id="ARBA00022776"/>
    </source>
</evidence>
<dbReference type="GO" id="GO:0007346">
    <property type="term" value="P:regulation of mitotic cell cycle"/>
    <property type="evidence" value="ECO:0007669"/>
    <property type="project" value="TreeGrafter"/>
</dbReference>
<evidence type="ECO:0000256" key="4">
    <source>
        <dbReference type="ARBA" id="ARBA00022490"/>
    </source>
</evidence>
<evidence type="ECO:0000256" key="1">
    <source>
        <dbReference type="ARBA" id="ARBA00004123"/>
    </source>
</evidence>
<evidence type="ECO:0000256" key="3">
    <source>
        <dbReference type="ARBA" id="ARBA00020501"/>
    </source>
</evidence>
<dbReference type="AlphaFoldDB" id="A0A158PN90"/>
<dbReference type="EMBL" id="UYRR01031024">
    <property type="protein sequence ID" value="VDK43860.1"/>
    <property type="molecule type" value="Genomic_DNA"/>
</dbReference>
<keyword evidence="15" id="KW-1185">Reference proteome</keyword>
<keyword evidence="5" id="KW-0132">Cell division</keyword>
<keyword evidence="8" id="KW-0131">Cell cycle</keyword>
<dbReference type="PANTHER" id="PTHR12955:SF1">
    <property type="entry name" value="INTEGRATOR COMPLEX SUBUNIT 13"/>
    <property type="match status" value="1"/>
</dbReference>
<comment type="subunit">
    <text evidence="12">Belongs to the multiprotein complex Integrator, at least composed of IntS1, IntS2, IntS3, IntS4, omd/IntS5, IntS6, defl/IntS7, IntS8, IntS9, IntS10, IntS11, IntS12, asun/IntS13, IntS14 and IntS15. The core complex associates with protein phosphatase 2A subunits mts/PP2A and Pp2A-29B, to form the Integrator-PP2A (INTAC) complex.</text>
</comment>
<dbReference type="Pfam" id="PF10221">
    <property type="entry name" value="Mat89Bb"/>
    <property type="match status" value="1"/>
</dbReference>
<reference evidence="14 15" key="2">
    <citation type="submission" date="2018-11" db="EMBL/GenBank/DDBJ databases">
        <authorList>
            <consortium name="Pathogen Informatics"/>
        </authorList>
    </citation>
    <scope>NUCLEOTIDE SEQUENCE [LARGE SCALE GENOMIC DNA]</scope>
</reference>
<dbReference type="GO" id="GO:0051301">
    <property type="term" value="P:cell division"/>
    <property type="evidence" value="ECO:0007669"/>
    <property type="project" value="UniProtKB-KW"/>
</dbReference>